<evidence type="ECO:0000256" key="1">
    <source>
        <dbReference type="ARBA" id="ARBA00022679"/>
    </source>
</evidence>
<dbReference type="Proteomes" id="UP000595618">
    <property type="component" value="Chromosome"/>
</dbReference>
<dbReference type="PANTHER" id="PTHR43793:SF1">
    <property type="entry name" value="FAD SYNTHASE"/>
    <property type="match status" value="1"/>
</dbReference>
<proteinExistence type="predicted"/>
<dbReference type="GO" id="GO:0016779">
    <property type="term" value="F:nucleotidyltransferase activity"/>
    <property type="evidence" value="ECO:0007669"/>
    <property type="project" value="UniProtKB-KW"/>
</dbReference>
<accession>A0A7T5RJW8</accession>
<gene>
    <name evidence="4" type="ORF">HYW89_00725</name>
</gene>
<dbReference type="NCBIfam" id="TIGR00125">
    <property type="entry name" value="cyt_tran_rel"/>
    <property type="match status" value="1"/>
</dbReference>
<protein>
    <submittedName>
        <fullName evidence="4">Adenylyltransferase/cytidyltransferase family protein</fullName>
    </submittedName>
</protein>
<organism evidence="4 5">
    <name type="scientific">Candidatus Sungiibacteriota bacterium</name>
    <dbReference type="NCBI Taxonomy" id="2750080"/>
    <lineage>
        <taxon>Bacteria</taxon>
        <taxon>Candidatus Sungiibacteriota</taxon>
    </lineage>
</organism>
<dbReference type="InterPro" id="IPR014729">
    <property type="entry name" value="Rossmann-like_a/b/a_fold"/>
</dbReference>
<dbReference type="InterPro" id="IPR004821">
    <property type="entry name" value="Cyt_trans-like"/>
</dbReference>
<dbReference type="Gene3D" id="3.40.50.620">
    <property type="entry name" value="HUPs"/>
    <property type="match status" value="1"/>
</dbReference>
<dbReference type="EMBL" id="CP066690">
    <property type="protein sequence ID" value="QQG45448.1"/>
    <property type="molecule type" value="Genomic_DNA"/>
</dbReference>
<reference evidence="4 5" key="1">
    <citation type="submission" date="2020-07" db="EMBL/GenBank/DDBJ databases">
        <title>Huge and variable diversity of episymbiotic CPR bacteria and DPANN archaea in groundwater ecosystems.</title>
        <authorList>
            <person name="He C.Y."/>
            <person name="Keren R."/>
            <person name="Whittaker M."/>
            <person name="Farag I.F."/>
            <person name="Doudna J."/>
            <person name="Cate J.H.D."/>
            <person name="Banfield J.F."/>
        </authorList>
    </citation>
    <scope>NUCLEOTIDE SEQUENCE [LARGE SCALE GENOMIC DNA]</scope>
    <source>
        <strain evidence="4">NC_groundwater_541_Ag_S-0.1um_46_50</strain>
    </source>
</reference>
<evidence type="ECO:0000313" key="5">
    <source>
        <dbReference type="Proteomes" id="UP000595618"/>
    </source>
</evidence>
<evidence type="ECO:0000259" key="3">
    <source>
        <dbReference type="Pfam" id="PF01467"/>
    </source>
</evidence>
<sequence length="172" mass="19309">MAVKDLGTFIEYRDLPLVRSKFRGQVIVFVSGAFDLLHAAHVAFFEKCKKLGDILVVEVAHDALIRKNKGEGRPILNEQARLKMVGSLRVVDFCFLDVPVEGYPLAFLGTVMELLKPDKYVINTDAWDIPYRRELAQKHGVELVISERSLIPGHGDLSTSDIIEKIRSLPHG</sequence>
<dbReference type="AlphaFoldDB" id="A0A7T5RJW8"/>
<dbReference type="InterPro" id="IPR050385">
    <property type="entry name" value="Archaeal_FAD_synthase"/>
</dbReference>
<dbReference type="Pfam" id="PF01467">
    <property type="entry name" value="CTP_transf_like"/>
    <property type="match status" value="1"/>
</dbReference>
<name>A0A7T5RJW8_9BACT</name>
<keyword evidence="2 4" id="KW-0548">Nucleotidyltransferase</keyword>
<feature type="domain" description="Cytidyltransferase-like" evidence="3">
    <location>
        <begin position="30"/>
        <end position="164"/>
    </location>
</feature>
<dbReference type="PANTHER" id="PTHR43793">
    <property type="entry name" value="FAD SYNTHASE"/>
    <property type="match status" value="1"/>
</dbReference>
<dbReference type="SUPFAM" id="SSF52374">
    <property type="entry name" value="Nucleotidylyl transferase"/>
    <property type="match status" value="1"/>
</dbReference>
<evidence type="ECO:0000313" key="4">
    <source>
        <dbReference type="EMBL" id="QQG45448.1"/>
    </source>
</evidence>
<evidence type="ECO:0000256" key="2">
    <source>
        <dbReference type="ARBA" id="ARBA00022695"/>
    </source>
</evidence>
<keyword evidence="1 4" id="KW-0808">Transferase</keyword>